<feature type="compositionally biased region" description="Low complexity" evidence="5">
    <location>
        <begin position="10"/>
        <end position="20"/>
    </location>
</feature>
<evidence type="ECO:0000256" key="3">
    <source>
        <dbReference type="ARBA" id="ARBA00022989"/>
    </source>
</evidence>
<evidence type="ECO:0000256" key="2">
    <source>
        <dbReference type="ARBA" id="ARBA00022692"/>
    </source>
</evidence>
<evidence type="ECO:0000256" key="4">
    <source>
        <dbReference type="ARBA" id="ARBA00023136"/>
    </source>
</evidence>
<dbReference type="Proteomes" id="UP001412239">
    <property type="component" value="Unassembled WGS sequence"/>
</dbReference>
<dbReference type="EMBL" id="LN890957">
    <property type="protein sequence ID" value="CUS14567.1"/>
    <property type="molecule type" value="Genomic_DNA"/>
</dbReference>
<sequence>MCFGHPPRKSSSTSNNNNNNARRRHAVSSPVSRAHDPHNPMTPSGTVGQTWDKPPATPEPSMSDSQTPAEPPPPFTACAEEPDPPPPPVISHDTSPTSNAHTNLADSGYTFCRQNPLVPPQQLTTVSLREISRGALTLIIPPYNTYRNHLEVSQNPKTSLPIVSSTPNCPDTTLLSSRPLYAAGYHHPANTHLPKRIYFEIRILSLPPRVQDAAVAIGFAVKPYPHFRLPGWHRGSIGVHGDDGRRYCDDSYGGNDFVEGGWAVGERVGIGMSFGTGPVGTRGGEVWFTRNEERAGGWWLDEEVDSARDRDPTFGLDGGWDVYAALGIWGGGVQVEVLKFESA</sequence>
<feature type="region of interest" description="Disordered" evidence="5">
    <location>
        <begin position="1"/>
        <end position="107"/>
    </location>
</feature>
<dbReference type="Pfam" id="PF00622">
    <property type="entry name" value="SPRY"/>
    <property type="match status" value="1"/>
</dbReference>
<evidence type="ECO:0000256" key="5">
    <source>
        <dbReference type="SAM" id="MobiDB-lite"/>
    </source>
</evidence>
<evidence type="ECO:0000259" key="6">
    <source>
        <dbReference type="SMART" id="SM00449"/>
    </source>
</evidence>
<dbReference type="InterPro" id="IPR003877">
    <property type="entry name" value="SPRY_dom"/>
</dbReference>
<proteinExistence type="predicted"/>
<feature type="domain" description="SPRY" evidence="6">
    <location>
        <begin position="194"/>
        <end position="341"/>
    </location>
</feature>
<reference evidence="7" key="1">
    <citation type="submission" date="2015-10" db="EMBL/GenBank/DDBJ databases">
        <authorList>
            <person name="Regsiter A."/>
            <person name="william w."/>
        </authorList>
    </citation>
    <scope>NUCLEOTIDE SEQUENCE</scope>
    <source>
        <strain evidence="7">Montdore</strain>
    </source>
</reference>
<dbReference type="SMART" id="SM00449">
    <property type="entry name" value="SPRY"/>
    <property type="match status" value="1"/>
</dbReference>
<name>A0A292Q796_9PEZI</name>
<evidence type="ECO:0000313" key="8">
    <source>
        <dbReference type="Proteomes" id="UP001412239"/>
    </source>
</evidence>
<dbReference type="Gene3D" id="2.60.120.920">
    <property type="match status" value="1"/>
</dbReference>
<dbReference type="CDD" id="cd12910">
    <property type="entry name" value="SPRY_SSH4_like"/>
    <property type="match status" value="1"/>
</dbReference>
<protein>
    <recommendedName>
        <fullName evidence="6">SPRY domain-containing protein</fullName>
    </recommendedName>
</protein>
<evidence type="ECO:0000256" key="1">
    <source>
        <dbReference type="ARBA" id="ARBA00004370"/>
    </source>
</evidence>
<organism evidence="7 8">
    <name type="scientific">Tuber aestivum</name>
    <name type="common">summer truffle</name>
    <dbReference type="NCBI Taxonomy" id="59557"/>
    <lineage>
        <taxon>Eukaryota</taxon>
        <taxon>Fungi</taxon>
        <taxon>Dikarya</taxon>
        <taxon>Ascomycota</taxon>
        <taxon>Pezizomycotina</taxon>
        <taxon>Pezizomycetes</taxon>
        <taxon>Pezizales</taxon>
        <taxon>Tuberaceae</taxon>
        <taxon>Tuber</taxon>
    </lineage>
</organism>
<dbReference type="GO" id="GO:0016020">
    <property type="term" value="C:membrane"/>
    <property type="evidence" value="ECO:0007669"/>
    <property type="project" value="UniProtKB-SubCell"/>
</dbReference>
<keyword evidence="3" id="KW-1133">Transmembrane helix</keyword>
<keyword evidence="2" id="KW-0812">Transmembrane</keyword>
<comment type="subcellular location">
    <subcellularLocation>
        <location evidence="1">Membrane</location>
    </subcellularLocation>
</comment>
<feature type="compositionally biased region" description="Polar residues" evidence="5">
    <location>
        <begin position="92"/>
        <end position="105"/>
    </location>
</feature>
<keyword evidence="4" id="KW-0472">Membrane</keyword>
<keyword evidence="8" id="KW-1185">Reference proteome</keyword>
<evidence type="ECO:0000313" key="7">
    <source>
        <dbReference type="EMBL" id="CUS14567.1"/>
    </source>
</evidence>
<dbReference type="InterPro" id="IPR043136">
    <property type="entry name" value="B30.2/SPRY_sf"/>
</dbReference>
<dbReference type="AlphaFoldDB" id="A0A292Q796"/>
<gene>
    <name evidence="7" type="ORF">GSTUAT00001298001</name>
</gene>
<dbReference type="InterPro" id="IPR035780">
    <property type="entry name" value="SPRY_Ssh4-like"/>
</dbReference>
<accession>A0A292Q796</accession>